<dbReference type="PANTHER" id="PTHR37828:SF1">
    <property type="entry name" value="YCII-RELATED DOMAIN-CONTAINING PROTEIN"/>
    <property type="match status" value="1"/>
</dbReference>
<dbReference type="Proteomes" id="UP000602647">
    <property type="component" value="Unassembled WGS sequence"/>
</dbReference>
<evidence type="ECO:0000313" key="3">
    <source>
        <dbReference type="EMBL" id="MBC6680031.1"/>
    </source>
</evidence>
<protein>
    <recommendedName>
        <fullName evidence="2">YCII-related domain-containing protein</fullName>
    </recommendedName>
</protein>
<organism evidence="3 4">
    <name type="scientific">Zhenpiania hominis</name>
    <dbReference type="NCBI Taxonomy" id="2763644"/>
    <lineage>
        <taxon>Bacteria</taxon>
        <taxon>Bacillati</taxon>
        <taxon>Bacillota</taxon>
        <taxon>Clostridia</taxon>
        <taxon>Peptostreptococcales</taxon>
        <taxon>Anaerovoracaceae</taxon>
        <taxon>Zhenpiania</taxon>
    </lineage>
</organism>
<comment type="caution">
    <text evidence="3">The sequence shown here is derived from an EMBL/GenBank/DDBJ whole genome shotgun (WGS) entry which is preliminary data.</text>
</comment>
<keyword evidence="4" id="KW-1185">Reference proteome</keyword>
<dbReference type="Pfam" id="PF03795">
    <property type="entry name" value="YCII"/>
    <property type="match status" value="1"/>
</dbReference>
<accession>A0A923NL94</accession>
<dbReference type="SUPFAM" id="SSF54909">
    <property type="entry name" value="Dimeric alpha+beta barrel"/>
    <property type="match status" value="1"/>
</dbReference>
<comment type="similarity">
    <text evidence="1">Belongs to the YciI family.</text>
</comment>
<evidence type="ECO:0000259" key="2">
    <source>
        <dbReference type="Pfam" id="PF03795"/>
    </source>
</evidence>
<feature type="domain" description="YCII-related" evidence="2">
    <location>
        <begin position="20"/>
        <end position="87"/>
    </location>
</feature>
<sequence length="99" mass="11348">MKYYFLEGTFKEGRPEGLEFKKALDAHHTYLKPFFESGKILTSGPKASGDGGIILIKLEDSEKIEDFCDSDPFVKAGVQEYKVVEFKVFDIQKYAKEWV</sequence>
<dbReference type="Gene3D" id="3.30.70.1060">
    <property type="entry name" value="Dimeric alpha+beta barrel"/>
    <property type="match status" value="1"/>
</dbReference>
<evidence type="ECO:0000313" key="4">
    <source>
        <dbReference type="Proteomes" id="UP000602647"/>
    </source>
</evidence>
<gene>
    <name evidence="3" type="ORF">H9L42_09325</name>
</gene>
<dbReference type="InterPro" id="IPR011008">
    <property type="entry name" value="Dimeric_a/b-barrel"/>
</dbReference>
<dbReference type="PANTHER" id="PTHR37828">
    <property type="entry name" value="GSR2449 PROTEIN"/>
    <property type="match status" value="1"/>
</dbReference>
<dbReference type="EMBL" id="JACRYT010000009">
    <property type="protein sequence ID" value="MBC6680031.1"/>
    <property type="molecule type" value="Genomic_DNA"/>
</dbReference>
<name>A0A923NL94_9FIRM</name>
<dbReference type="AlphaFoldDB" id="A0A923NL94"/>
<dbReference type="InterPro" id="IPR005545">
    <property type="entry name" value="YCII"/>
</dbReference>
<reference evidence="3" key="1">
    <citation type="submission" date="2020-08" db="EMBL/GenBank/DDBJ databases">
        <title>Genome public.</title>
        <authorList>
            <person name="Liu C."/>
            <person name="Sun Q."/>
        </authorList>
    </citation>
    <scope>NUCLEOTIDE SEQUENCE</scope>
    <source>
        <strain evidence="3">BX12</strain>
    </source>
</reference>
<dbReference type="RefSeq" id="WP_187303135.1">
    <property type="nucleotide sequence ID" value="NZ_CBCTQH010000004.1"/>
</dbReference>
<evidence type="ECO:0000256" key="1">
    <source>
        <dbReference type="ARBA" id="ARBA00007689"/>
    </source>
</evidence>
<proteinExistence type="inferred from homology"/>